<evidence type="ECO:0000313" key="11">
    <source>
        <dbReference type="EMBL" id="PXF46522.1"/>
    </source>
</evidence>
<evidence type="ECO:0000256" key="6">
    <source>
        <dbReference type="ARBA" id="ARBA00022968"/>
    </source>
</evidence>
<dbReference type="GO" id="GO:0006024">
    <property type="term" value="P:glycosaminoglycan biosynthetic process"/>
    <property type="evidence" value="ECO:0007669"/>
    <property type="project" value="TreeGrafter"/>
</dbReference>
<protein>
    <recommendedName>
        <fullName evidence="10">Hexosyltransferase</fullName>
        <ecNumber evidence="10">2.4.1.-</ecNumber>
    </recommendedName>
</protein>
<keyword evidence="9" id="KW-0472">Membrane</keyword>
<dbReference type="GO" id="GO:0000139">
    <property type="term" value="C:Golgi membrane"/>
    <property type="evidence" value="ECO:0007669"/>
    <property type="project" value="UniProtKB-SubCell"/>
</dbReference>
<keyword evidence="7" id="KW-1133">Transmembrane helix</keyword>
<accession>A0A2V3IWL1</accession>
<dbReference type="InterPro" id="IPR002659">
    <property type="entry name" value="Glyco_trans_31"/>
</dbReference>
<dbReference type="EC" id="2.4.1.-" evidence="10"/>
<gene>
    <name evidence="11" type="ORF">BWQ96_03757</name>
</gene>
<keyword evidence="6" id="KW-0735">Signal-anchor</keyword>
<proteinExistence type="inferred from homology"/>
<sequence>MKTAKRRLPQRLVLRYLRLFTRLSPLASFALGFSTAITLLLLFHASATSLRRFRVAHTLNSAPLLFIALGSAPQNSHLRAAARRTWLRWLPQDGSIQYRFFSDAPPSFKAPIVQSATTWHSLLNEARIQRDMLLQPLPTGYGDNEHNVYGSRALYQMQWALHHFPNVSYFLRVDDDSFLCLHKLVYELISAPRRQFFWGKFWCREGRNRADENFMLLSSDVIQLLSNEAVGKLLPFDEHVTLGWNFGYWSWVLNMTIFDDQTRIDAQQQYLTSYMHDETTNGSEMVQDFCAEYMYAHHVGERAMQRAFENARTHVMYTLPRRTGPDETCESNERSFIPRRHSLLLPDLKISRSSGA</sequence>
<organism evidence="11 12">
    <name type="scientific">Gracilariopsis chorda</name>
    <dbReference type="NCBI Taxonomy" id="448386"/>
    <lineage>
        <taxon>Eukaryota</taxon>
        <taxon>Rhodophyta</taxon>
        <taxon>Florideophyceae</taxon>
        <taxon>Rhodymeniophycidae</taxon>
        <taxon>Gracilariales</taxon>
        <taxon>Gracilariaceae</taxon>
        <taxon>Gracilariopsis</taxon>
    </lineage>
</organism>
<evidence type="ECO:0000256" key="9">
    <source>
        <dbReference type="ARBA" id="ARBA00023136"/>
    </source>
</evidence>
<evidence type="ECO:0000256" key="5">
    <source>
        <dbReference type="ARBA" id="ARBA00022692"/>
    </source>
</evidence>
<dbReference type="PANTHER" id="PTHR11214:SF3">
    <property type="entry name" value="BETA-1,3-GALACTOSYLTRANSFERASE 6"/>
    <property type="match status" value="1"/>
</dbReference>
<evidence type="ECO:0000256" key="4">
    <source>
        <dbReference type="ARBA" id="ARBA00022679"/>
    </source>
</evidence>
<comment type="similarity">
    <text evidence="2 10">Belongs to the glycosyltransferase 31 family.</text>
</comment>
<evidence type="ECO:0000256" key="2">
    <source>
        <dbReference type="ARBA" id="ARBA00008661"/>
    </source>
</evidence>
<evidence type="ECO:0000256" key="1">
    <source>
        <dbReference type="ARBA" id="ARBA00004323"/>
    </source>
</evidence>
<keyword evidence="8 10" id="KW-0333">Golgi apparatus</keyword>
<dbReference type="OrthoDB" id="1158011at2759"/>
<evidence type="ECO:0000256" key="3">
    <source>
        <dbReference type="ARBA" id="ARBA00022676"/>
    </source>
</evidence>
<dbReference type="PANTHER" id="PTHR11214">
    <property type="entry name" value="BETA-1,3-N-ACETYLGLUCOSAMINYLTRANSFERASE"/>
    <property type="match status" value="1"/>
</dbReference>
<evidence type="ECO:0000313" key="12">
    <source>
        <dbReference type="Proteomes" id="UP000247409"/>
    </source>
</evidence>
<evidence type="ECO:0000256" key="7">
    <source>
        <dbReference type="ARBA" id="ARBA00022989"/>
    </source>
</evidence>
<dbReference type="GO" id="GO:0006493">
    <property type="term" value="P:protein O-linked glycosylation"/>
    <property type="evidence" value="ECO:0007669"/>
    <property type="project" value="TreeGrafter"/>
</dbReference>
<keyword evidence="4" id="KW-0808">Transferase</keyword>
<dbReference type="GO" id="GO:0047220">
    <property type="term" value="F:galactosylxylosylprotein 3-beta-galactosyltransferase activity"/>
    <property type="evidence" value="ECO:0007669"/>
    <property type="project" value="TreeGrafter"/>
</dbReference>
<dbReference type="AlphaFoldDB" id="A0A2V3IWL1"/>
<dbReference type="Gene3D" id="3.90.550.50">
    <property type="match status" value="1"/>
</dbReference>
<dbReference type="Proteomes" id="UP000247409">
    <property type="component" value="Unassembled WGS sequence"/>
</dbReference>
<comment type="caution">
    <text evidence="11">The sequence shown here is derived from an EMBL/GenBank/DDBJ whole genome shotgun (WGS) entry which is preliminary data.</text>
</comment>
<keyword evidence="12" id="KW-1185">Reference proteome</keyword>
<comment type="subcellular location">
    <subcellularLocation>
        <location evidence="1 10">Golgi apparatus membrane</location>
        <topology evidence="1 10">Single-pass type II membrane protein</topology>
    </subcellularLocation>
</comment>
<evidence type="ECO:0000256" key="10">
    <source>
        <dbReference type="RuleBase" id="RU363063"/>
    </source>
</evidence>
<evidence type="ECO:0000256" key="8">
    <source>
        <dbReference type="ARBA" id="ARBA00023034"/>
    </source>
</evidence>
<keyword evidence="5" id="KW-0812">Transmembrane</keyword>
<keyword evidence="3 10" id="KW-0328">Glycosyltransferase</keyword>
<dbReference type="EMBL" id="NBIV01000037">
    <property type="protein sequence ID" value="PXF46522.1"/>
    <property type="molecule type" value="Genomic_DNA"/>
</dbReference>
<dbReference type="STRING" id="448386.A0A2V3IWL1"/>
<reference evidence="11 12" key="1">
    <citation type="journal article" date="2018" name="Mol. Biol. Evol.">
        <title>Analysis of the draft genome of the red seaweed Gracilariopsis chorda provides insights into genome size evolution in Rhodophyta.</title>
        <authorList>
            <person name="Lee J."/>
            <person name="Yang E.C."/>
            <person name="Graf L."/>
            <person name="Yang J.H."/>
            <person name="Qiu H."/>
            <person name="Zel Zion U."/>
            <person name="Chan C.X."/>
            <person name="Stephens T.G."/>
            <person name="Weber A.P.M."/>
            <person name="Boo G.H."/>
            <person name="Boo S.M."/>
            <person name="Kim K.M."/>
            <person name="Shin Y."/>
            <person name="Jung M."/>
            <person name="Lee S.J."/>
            <person name="Yim H.S."/>
            <person name="Lee J.H."/>
            <person name="Bhattacharya D."/>
            <person name="Yoon H.S."/>
        </authorList>
    </citation>
    <scope>NUCLEOTIDE SEQUENCE [LARGE SCALE GENOMIC DNA]</scope>
    <source>
        <strain evidence="11 12">SKKU-2015</strain>
        <tissue evidence="11">Whole body</tissue>
    </source>
</reference>
<name>A0A2V3IWL1_9FLOR</name>